<keyword evidence="1" id="KW-1133">Transmembrane helix</keyword>
<evidence type="ECO:0008006" key="4">
    <source>
        <dbReference type="Google" id="ProtNLM"/>
    </source>
</evidence>
<dbReference type="PANTHER" id="PTHR24148">
    <property type="entry name" value="ANKYRIN REPEAT DOMAIN-CONTAINING PROTEIN 39 HOMOLOG-RELATED"/>
    <property type="match status" value="1"/>
</dbReference>
<dbReference type="STRING" id="1745343.A0A2J6PFP1"/>
<dbReference type="PANTHER" id="PTHR24148:SF73">
    <property type="entry name" value="HET DOMAIN PROTEIN (AFU_ORTHOLOGUE AFUA_8G01020)"/>
    <property type="match status" value="1"/>
</dbReference>
<evidence type="ECO:0000256" key="1">
    <source>
        <dbReference type="SAM" id="Phobius"/>
    </source>
</evidence>
<keyword evidence="3" id="KW-1185">Reference proteome</keyword>
<dbReference type="Proteomes" id="UP000235672">
    <property type="component" value="Unassembled WGS sequence"/>
</dbReference>
<reference evidence="2 3" key="1">
    <citation type="submission" date="2016-05" db="EMBL/GenBank/DDBJ databases">
        <title>A degradative enzymes factory behind the ericoid mycorrhizal symbiosis.</title>
        <authorList>
            <consortium name="DOE Joint Genome Institute"/>
            <person name="Martino E."/>
            <person name="Morin E."/>
            <person name="Grelet G."/>
            <person name="Kuo A."/>
            <person name="Kohler A."/>
            <person name="Daghino S."/>
            <person name="Barry K."/>
            <person name="Choi C."/>
            <person name="Cichocki N."/>
            <person name="Clum A."/>
            <person name="Copeland A."/>
            <person name="Hainaut M."/>
            <person name="Haridas S."/>
            <person name="Labutti K."/>
            <person name="Lindquist E."/>
            <person name="Lipzen A."/>
            <person name="Khouja H.-R."/>
            <person name="Murat C."/>
            <person name="Ohm R."/>
            <person name="Olson A."/>
            <person name="Spatafora J."/>
            <person name="Veneault-Fourrey C."/>
            <person name="Henrissat B."/>
            <person name="Grigoriev I."/>
            <person name="Martin F."/>
            <person name="Perotto S."/>
        </authorList>
    </citation>
    <scope>NUCLEOTIDE SEQUENCE [LARGE SCALE GENOMIC DNA]</scope>
    <source>
        <strain evidence="2 3">UAMH 7357</strain>
    </source>
</reference>
<name>A0A2J6PFP1_9HELO</name>
<feature type="transmembrane region" description="Helical" evidence="1">
    <location>
        <begin position="87"/>
        <end position="108"/>
    </location>
</feature>
<protein>
    <recommendedName>
        <fullName evidence="4">Heterokaryon incompatibility domain-containing protein</fullName>
    </recommendedName>
</protein>
<keyword evidence="1" id="KW-0472">Membrane</keyword>
<accession>A0A2J6PFP1</accession>
<organism evidence="2 3">
    <name type="scientific">Hyaloscypha hepaticicola</name>
    <dbReference type="NCBI Taxonomy" id="2082293"/>
    <lineage>
        <taxon>Eukaryota</taxon>
        <taxon>Fungi</taxon>
        <taxon>Dikarya</taxon>
        <taxon>Ascomycota</taxon>
        <taxon>Pezizomycotina</taxon>
        <taxon>Leotiomycetes</taxon>
        <taxon>Helotiales</taxon>
        <taxon>Hyaloscyphaceae</taxon>
        <taxon>Hyaloscypha</taxon>
    </lineage>
</organism>
<feature type="transmembrane region" description="Helical" evidence="1">
    <location>
        <begin position="120"/>
        <end position="144"/>
    </location>
</feature>
<dbReference type="InterPro" id="IPR052895">
    <property type="entry name" value="HetReg/Transcr_Mod"/>
</dbReference>
<evidence type="ECO:0000313" key="2">
    <source>
        <dbReference type="EMBL" id="PMD12872.1"/>
    </source>
</evidence>
<keyword evidence="1" id="KW-0812">Transmembrane</keyword>
<proteinExistence type="predicted"/>
<sequence>MAIFIRACTAVLRSDIQWVLWYSYSAPSIEYLVEFFFCFCWWQYFGTRPEAAYALYLLANQYRHPSIWFRYHGGGPSVILRRERRGLVWFITTSAIISIIENEFGPSIVENHALDLSPTLWVPLALILIIGIYLLRYGMVLRLYKYKHKPLEKRNSIRLLRLRAQPCLPNVPIQCDIVHTSLQNPPSYVAVSHRWAEPGQAQEMILIDGVGMMRRIFEEAELTLCWLGDDAGAKKAFALVARINEIKTKSGYAPLRAE</sequence>
<dbReference type="EMBL" id="KZ613540">
    <property type="protein sequence ID" value="PMD12872.1"/>
    <property type="molecule type" value="Genomic_DNA"/>
</dbReference>
<evidence type="ECO:0000313" key="3">
    <source>
        <dbReference type="Proteomes" id="UP000235672"/>
    </source>
</evidence>
<gene>
    <name evidence="2" type="ORF">NA56DRAFT_712635</name>
</gene>
<dbReference type="OrthoDB" id="2157530at2759"/>
<dbReference type="AlphaFoldDB" id="A0A2J6PFP1"/>